<sequence length="161" mass="18290">MGMGHVPQEPIRPEGANFQFQRRERRRVTPRRLDRPRQGLTTPETKHNQSFGAWGEELVATWYREHGYDIVARNWRCRQGEIDIIASSGSVLVICEVKTRANADFGSPASAVDVNKQQRLRRLAAHWLSDNPNSRVSVRFDVAAVIGPKEKVTLEVIEAAF</sequence>
<name>A0A6J6S4L6_9ZZZZ</name>
<dbReference type="Gene3D" id="3.40.1350.10">
    <property type="match status" value="1"/>
</dbReference>
<protein>
    <submittedName>
        <fullName evidence="2">Unannotated protein</fullName>
    </submittedName>
</protein>
<dbReference type="HAMAP" id="MF_00048">
    <property type="entry name" value="UPF0102"/>
    <property type="match status" value="1"/>
</dbReference>
<dbReference type="EMBL" id="CAFBLJ010000124">
    <property type="protein sequence ID" value="CAB4881094.1"/>
    <property type="molecule type" value="Genomic_DNA"/>
</dbReference>
<dbReference type="NCBIfam" id="NF009150">
    <property type="entry name" value="PRK12497.1-3"/>
    <property type="match status" value="1"/>
</dbReference>
<evidence type="ECO:0000313" key="3">
    <source>
        <dbReference type="EMBL" id="CAB4786643.1"/>
    </source>
</evidence>
<evidence type="ECO:0000313" key="2">
    <source>
        <dbReference type="EMBL" id="CAB4729653.1"/>
    </source>
</evidence>
<dbReference type="InterPro" id="IPR011856">
    <property type="entry name" value="tRNA_endonuc-like_dom_sf"/>
</dbReference>
<evidence type="ECO:0000313" key="5">
    <source>
        <dbReference type="EMBL" id="CAB4881094.1"/>
    </source>
</evidence>
<dbReference type="AlphaFoldDB" id="A0A6J6S4L6"/>
<dbReference type="EMBL" id="CAEZYH010000095">
    <property type="protein sequence ID" value="CAB4729653.1"/>
    <property type="molecule type" value="Genomic_DNA"/>
</dbReference>
<dbReference type="SUPFAM" id="SSF52980">
    <property type="entry name" value="Restriction endonuclease-like"/>
    <property type="match status" value="1"/>
</dbReference>
<accession>A0A6J6S4L6</accession>
<reference evidence="2" key="1">
    <citation type="submission" date="2020-05" db="EMBL/GenBank/DDBJ databases">
        <authorList>
            <person name="Chiriac C."/>
            <person name="Salcher M."/>
            <person name="Ghai R."/>
            <person name="Kavagutti S V."/>
        </authorList>
    </citation>
    <scope>NUCLEOTIDE SEQUENCE</scope>
</reference>
<proteinExistence type="inferred from homology"/>
<evidence type="ECO:0000256" key="1">
    <source>
        <dbReference type="SAM" id="MobiDB-lite"/>
    </source>
</evidence>
<dbReference type="EMBL" id="CAFAAL010000092">
    <property type="protein sequence ID" value="CAB4808159.1"/>
    <property type="molecule type" value="Genomic_DNA"/>
</dbReference>
<organism evidence="2">
    <name type="scientific">freshwater metagenome</name>
    <dbReference type="NCBI Taxonomy" id="449393"/>
    <lineage>
        <taxon>unclassified sequences</taxon>
        <taxon>metagenomes</taxon>
        <taxon>ecological metagenomes</taxon>
    </lineage>
</organism>
<feature type="compositionally biased region" description="Polar residues" evidence="1">
    <location>
        <begin position="39"/>
        <end position="48"/>
    </location>
</feature>
<dbReference type="InterPro" id="IPR003509">
    <property type="entry name" value="UPF0102_YraN-like"/>
</dbReference>
<evidence type="ECO:0000313" key="4">
    <source>
        <dbReference type="EMBL" id="CAB4808159.1"/>
    </source>
</evidence>
<gene>
    <name evidence="2" type="ORF">UFOPK2658_01607</name>
    <name evidence="3" type="ORF">UFOPK2880_01758</name>
    <name evidence="4" type="ORF">UFOPK3004_01062</name>
    <name evidence="5" type="ORF">UFOPK3304_01653</name>
</gene>
<dbReference type="EMBL" id="CAEZZP010000162">
    <property type="protein sequence ID" value="CAB4786643.1"/>
    <property type="molecule type" value="Genomic_DNA"/>
</dbReference>
<dbReference type="PANTHER" id="PTHR34039:SF1">
    <property type="entry name" value="UPF0102 PROTEIN YRAN"/>
    <property type="match status" value="1"/>
</dbReference>
<dbReference type="NCBIfam" id="TIGR00252">
    <property type="entry name" value="YraN family protein"/>
    <property type="match status" value="1"/>
</dbReference>
<dbReference type="InterPro" id="IPR011335">
    <property type="entry name" value="Restrct_endonuc-II-like"/>
</dbReference>
<dbReference type="PANTHER" id="PTHR34039">
    <property type="entry name" value="UPF0102 PROTEIN YRAN"/>
    <property type="match status" value="1"/>
</dbReference>
<dbReference type="NCBIfam" id="NF009154">
    <property type="entry name" value="PRK12497.3-3"/>
    <property type="match status" value="1"/>
</dbReference>
<dbReference type="Pfam" id="PF02021">
    <property type="entry name" value="UPF0102"/>
    <property type="match status" value="1"/>
</dbReference>
<dbReference type="GO" id="GO:0003676">
    <property type="term" value="F:nucleic acid binding"/>
    <property type="evidence" value="ECO:0007669"/>
    <property type="project" value="InterPro"/>
</dbReference>
<feature type="region of interest" description="Disordered" evidence="1">
    <location>
        <begin position="1"/>
        <end position="48"/>
    </location>
</feature>
<dbReference type="CDD" id="cd20736">
    <property type="entry name" value="PoNe_Nuclease"/>
    <property type="match status" value="1"/>
</dbReference>